<sequence>MKAGTPKKVETSSPTKKVVKRVVTKAGTSSSFATGDASEQSTLRKDSDSKPEGIQPKSSQVKSEETKAESKMDAENTGCANIQANSSSEAVEKNTTVSALPGEASVSGEKPKTRKVIVKKVVKVVKRKPVSSISSASEPVDARNQVNMEGKALTGAAKQNAATSGISSDNAVMKEPNSKALLPKEPQKVVKGKDTMTETEEHNNQELGATVAKNDHSLQKVSEAVSESDLQEVKANEFESGDAIDVAAEELQLDDNNEFGEGTEDQYVGEGHASGAEITPARPVSERQKRKKLEVFVGGLDKEATEDDIRGVFKSIGNVIEVRLMMNPMTGKNKGYAFVRFETMEEAERAATDFSSIQIRGKECGVLPNQDNDTLFIGNISRDWKSSEVLQKVKEYGVSGIEELTLIGDPQNEALNRGYAFLELATHYDAVNAFQRLQRPGVMFGYDRPAKVSWAQPLNDADASTMSQVKSVFVDGLPPSWTEDKVKQTFGQFGDIERIVLARNMPHAKRKDFAFVNFVNRDSAQRCVQSFGNVELPDGDKKVKVKVSLTRPLQRGKADKWNTHRFNPYPGHGRGWAGRGEGRFSAHSWSRGTGRDYGRGGGRGIGGRGGKRLYDEDEVRMLLKAAREEEGWMSTARGRGGRFGQTSRGRGRGGFTRTDEGHYYNNRQDEIYTQQDEPIYSHDEYSVPPTSVAASRGKAPRAGPVRDDYESHHISSRSRIPQHVEHYQSPLNEYHHQYEHGSQHGSQHSSLYGRNEGAYVAGAQDYSEMGAGIKRQASIWDEDVYDSSHRGYPRPRIDYSDQADVTGHYSTHARSPAAPVTQATSIRHGRSTREGQVPSFYESGSGLGKPTISYNDHNYGAILPETTTYPADSSERRELPLYSSSLYGGIGGSMSYDLHTPGYY</sequence>
<dbReference type="AlphaFoldDB" id="A0A8T2UVT4"/>
<feature type="region of interest" description="Disordered" evidence="3">
    <location>
        <begin position="176"/>
        <end position="210"/>
    </location>
</feature>
<protein>
    <recommendedName>
        <fullName evidence="4">RRM domain-containing protein</fullName>
    </recommendedName>
</protein>
<feature type="compositionally biased region" description="Polar residues" evidence="3">
    <location>
        <begin position="78"/>
        <end position="98"/>
    </location>
</feature>
<dbReference type="SUPFAM" id="SSF54928">
    <property type="entry name" value="RNA-binding domain, RBD"/>
    <property type="match status" value="2"/>
</dbReference>
<comment type="caution">
    <text evidence="5">The sequence shown here is derived from an EMBL/GenBank/DDBJ whole genome shotgun (WGS) entry which is preliminary data.</text>
</comment>
<dbReference type="SMART" id="SM00360">
    <property type="entry name" value="RRM"/>
    <property type="match status" value="3"/>
</dbReference>
<dbReference type="Pfam" id="PF00076">
    <property type="entry name" value="RRM_1"/>
    <property type="match status" value="3"/>
</dbReference>
<feature type="region of interest" description="Disordered" evidence="3">
    <location>
        <begin position="807"/>
        <end position="848"/>
    </location>
</feature>
<dbReference type="PANTHER" id="PTHR21245">
    <property type="entry name" value="HETEROGENEOUS NUCLEAR RIBONUCLEOPROTEIN"/>
    <property type="match status" value="1"/>
</dbReference>
<dbReference type="Proteomes" id="UP000825935">
    <property type="component" value="Chromosome 4"/>
</dbReference>
<dbReference type="GO" id="GO:0003723">
    <property type="term" value="F:RNA binding"/>
    <property type="evidence" value="ECO:0007669"/>
    <property type="project" value="UniProtKB-UniRule"/>
</dbReference>
<dbReference type="EMBL" id="CM035409">
    <property type="protein sequence ID" value="KAH7439382.1"/>
    <property type="molecule type" value="Genomic_DNA"/>
</dbReference>
<feature type="compositionally biased region" description="Basic and acidic residues" evidence="3">
    <location>
        <begin position="704"/>
        <end position="713"/>
    </location>
</feature>
<name>A0A8T2UVT4_CERRI</name>
<dbReference type="CDD" id="cd00590">
    <property type="entry name" value="RRM_SF"/>
    <property type="match status" value="2"/>
</dbReference>
<dbReference type="Gene3D" id="3.30.70.330">
    <property type="match status" value="3"/>
</dbReference>
<feature type="compositionally biased region" description="Polar residues" evidence="3">
    <location>
        <begin position="26"/>
        <end position="41"/>
    </location>
</feature>
<feature type="region of interest" description="Disordered" evidence="3">
    <location>
        <begin position="1"/>
        <end position="111"/>
    </location>
</feature>
<dbReference type="InterPro" id="IPR000504">
    <property type="entry name" value="RRM_dom"/>
</dbReference>
<proteinExistence type="predicted"/>
<keyword evidence="6" id="KW-1185">Reference proteome</keyword>
<dbReference type="InterPro" id="IPR012677">
    <property type="entry name" value="Nucleotide-bd_a/b_plait_sf"/>
</dbReference>
<accession>A0A8T2UVT4</accession>
<feature type="compositionally biased region" description="Basic and acidic residues" evidence="3">
    <location>
        <begin position="42"/>
        <end position="51"/>
    </location>
</feature>
<dbReference type="InterPro" id="IPR035979">
    <property type="entry name" value="RBD_domain_sf"/>
</dbReference>
<organism evidence="5 6">
    <name type="scientific">Ceratopteris richardii</name>
    <name type="common">Triangle waterfern</name>
    <dbReference type="NCBI Taxonomy" id="49495"/>
    <lineage>
        <taxon>Eukaryota</taxon>
        <taxon>Viridiplantae</taxon>
        <taxon>Streptophyta</taxon>
        <taxon>Embryophyta</taxon>
        <taxon>Tracheophyta</taxon>
        <taxon>Polypodiopsida</taxon>
        <taxon>Polypodiidae</taxon>
        <taxon>Polypodiales</taxon>
        <taxon>Pteridineae</taxon>
        <taxon>Pteridaceae</taxon>
        <taxon>Parkerioideae</taxon>
        <taxon>Ceratopteris</taxon>
    </lineage>
</organism>
<reference evidence="5" key="1">
    <citation type="submission" date="2021-08" db="EMBL/GenBank/DDBJ databases">
        <title>WGS assembly of Ceratopteris richardii.</title>
        <authorList>
            <person name="Marchant D.B."/>
            <person name="Chen G."/>
            <person name="Jenkins J."/>
            <person name="Shu S."/>
            <person name="Leebens-Mack J."/>
            <person name="Grimwood J."/>
            <person name="Schmutz J."/>
            <person name="Soltis P."/>
            <person name="Soltis D."/>
            <person name="Chen Z.-H."/>
        </authorList>
    </citation>
    <scope>NUCLEOTIDE SEQUENCE</scope>
    <source>
        <strain evidence="5">Whitten #5841</strain>
        <tissue evidence="5">Leaf</tissue>
    </source>
</reference>
<evidence type="ECO:0000313" key="5">
    <source>
        <dbReference type="EMBL" id="KAH7439382.1"/>
    </source>
</evidence>
<evidence type="ECO:0000256" key="1">
    <source>
        <dbReference type="ARBA" id="ARBA00022884"/>
    </source>
</evidence>
<feature type="region of interest" description="Disordered" evidence="3">
    <location>
        <begin position="636"/>
        <end position="662"/>
    </location>
</feature>
<evidence type="ECO:0000313" key="6">
    <source>
        <dbReference type="Proteomes" id="UP000825935"/>
    </source>
</evidence>
<feature type="compositionally biased region" description="Basic and acidic residues" evidence="3">
    <location>
        <begin position="185"/>
        <end position="204"/>
    </location>
</feature>
<feature type="domain" description="RRM" evidence="4">
    <location>
        <begin position="293"/>
        <end position="371"/>
    </location>
</feature>
<evidence type="ECO:0000256" key="2">
    <source>
        <dbReference type="PROSITE-ProRule" id="PRU00176"/>
    </source>
</evidence>
<evidence type="ECO:0000259" key="4">
    <source>
        <dbReference type="PROSITE" id="PS50102"/>
    </source>
</evidence>
<evidence type="ECO:0000256" key="3">
    <source>
        <dbReference type="SAM" id="MobiDB-lite"/>
    </source>
</evidence>
<feature type="compositionally biased region" description="Basic and acidic residues" evidence="3">
    <location>
        <begin position="62"/>
        <end position="74"/>
    </location>
</feature>
<gene>
    <name evidence="5" type="ORF">KP509_04G058800</name>
</gene>
<dbReference type="OrthoDB" id="3800936at2759"/>
<feature type="domain" description="RRM" evidence="4">
    <location>
        <begin position="373"/>
        <end position="457"/>
    </location>
</feature>
<keyword evidence="1 2" id="KW-0694">RNA-binding</keyword>
<dbReference type="PROSITE" id="PS50102">
    <property type="entry name" value="RRM"/>
    <property type="match status" value="3"/>
</dbReference>
<feature type="domain" description="RRM" evidence="4">
    <location>
        <begin position="470"/>
        <end position="550"/>
    </location>
</feature>
<feature type="region of interest" description="Disordered" evidence="3">
    <location>
        <begin position="687"/>
        <end position="720"/>
    </location>
</feature>